<feature type="region of interest" description="Disordered" evidence="1">
    <location>
        <begin position="356"/>
        <end position="391"/>
    </location>
</feature>
<dbReference type="InterPro" id="IPR036431">
    <property type="entry name" value="ARID_dom_sf"/>
</dbReference>
<proteinExistence type="predicted"/>
<dbReference type="EMBL" id="JH971385">
    <property type="protein sequence ID" value="EKM83759.1"/>
    <property type="molecule type" value="Genomic_DNA"/>
</dbReference>
<feature type="region of interest" description="Disordered" evidence="1">
    <location>
        <begin position="1"/>
        <end position="21"/>
    </location>
</feature>
<dbReference type="AlphaFoldDB" id="K5WA51"/>
<evidence type="ECO:0000259" key="2">
    <source>
        <dbReference type="PROSITE" id="PS51011"/>
    </source>
</evidence>
<dbReference type="HOGENOM" id="CLU_014090_0_0_1"/>
<organism evidence="3 4">
    <name type="scientific">Agaricus bisporus var. burnettii (strain JB137-S8 / ATCC MYA-4627 / FGSC 10392)</name>
    <name type="common">White button mushroom</name>
    <dbReference type="NCBI Taxonomy" id="597362"/>
    <lineage>
        <taxon>Eukaryota</taxon>
        <taxon>Fungi</taxon>
        <taxon>Dikarya</taxon>
        <taxon>Basidiomycota</taxon>
        <taxon>Agaricomycotina</taxon>
        <taxon>Agaricomycetes</taxon>
        <taxon>Agaricomycetidae</taxon>
        <taxon>Agaricales</taxon>
        <taxon>Agaricineae</taxon>
        <taxon>Agaricaceae</taxon>
        <taxon>Agaricus</taxon>
    </lineage>
</organism>
<name>K5WA51_AGABU</name>
<dbReference type="Pfam" id="PF01388">
    <property type="entry name" value="ARID"/>
    <property type="match status" value="1"/>
</dbReference>
<evidence type="ECO:0000256" key="1">
    <source>
        <dbReference type="SAM" id="MobiDB-lite"/>
    </source>
</evidence>
<dbReference type="SMART" id="SM01014">
    <property type="entry name" value="ARID"/>
    <property type="match status" value="1"/>
</dbReference>
<dbReference type="RefSeq" id="XP_007325588.1">
    <property type="nucleotide sequence ID" value="XM_007325526.1"/>
</dbReference>
<dbReference type="GeneID" id="18822928"/>
<dbReference type="Proteomes" id="UP000008493">
    <property type="component" value="Unassembled WGS sequence"/>
</dbReference>
<dbReference type="eggNOG" id="KOG2744">
    <property type="taxonomic scope" value="Eukaryota"/>
</dbReference>
<feature type="domain" description="ARID" evidence="2">
    <location>
        <begin position="122"/>
        <end position="249"/>
    </location>
</feature>
<dbReference type="SUPFAM" id="SSF46774">
    <property type="entry name" value="ARID-like"/>
    <property type="match status" value="1"/>
</dbReference>
<protein>
    <recommendedName>
        <fullName evidence="2">ARID domain-containing protein</fullName>
    </recommendedName>
</protein>
<dbReference type="STRING" id="597362.K5WA51"/>
<dbReference type="OMA" id="MAKRNTP"/>
<gene>
    <name evidence="3" type="ORF">AGABI1DRAFT_110378</name>
</gene>
<dbReference type="FunCoup" id="K5WA51">
    <property type="interactions" value="156"/>
</dbReference>
<evidence type="ECO:0000313" key="4">
    <source>
        <dbReference type="Proteomes" id="UP000008493"/>
    </source>
</evidence>
<dbReference type="GO" id="GO:0003677">
    <property type="term" value="F:DNA binding"/>
    <property type="evidence" value="ECO:0007669"/>
    <property type="project" value="InterPro"/>
</dbReference>
<accession>K5WA51</accession>
<sequence>MNPTGMSAGTMDHPSFFNNLDPSQAKQMAALTAANNARMATNSRPPSSMPVGNGASSGPYLGGITPAGYSSTKNDLLPAANGHANFQLPNNHGVSQTPNSAVNASFLDPPMSQPSAQAASFKQRQHQFLNGLANVMARRNTPLPPSLTGIPSPNYDPNTSPWSYIEPSNEVGSFRLAGQDVSLFKLWGLVMQHGGAQALKHNNGWFTIASEFNLPEEFPQVQANGSASVVLMLEQMYTGILFPFEDIYKKNLQEQQRKAQLASRQIPMGQPGQIRTMPANGPQQGPNQMQRGPVGTMAHYSAAHTPQAPHQRAGLNAQVPQHNISLSQSTSQAGMASGSEPNLLDSDIQGIKRKLDIEDPEGKRARQKTDPLEASTGGDGSAFFNQTPGLKRTRQPLRRKIEYVPWARELDTHGGRNLRLIEHEWNTISQRRPLRDVNDWGVVDIEGLRMSIRSKLPTELSYALTTVTILSTMRSQNPGSGFPIFQCPDLFDDMLDLLEEEAFGEIQDDISEDAMEVSPIVTQRDLLNAIYDEGLKPFAALEAHQGSKKLTSGFTPRPADTVLAIVNILRNLSVVSDNWQFLSHHDKMLDLLLRLCMVRRVDGSLIPVSPNLSLSDLVTIRKDTLYTLVNLVGLINFGPAYSLSQPMTRVSKRVFELVASYLVDPSEAVSPFSSIQVAGQPLNAHPKPSALTDASLEVFTRFSLSDANRQALAQTIPKPYIWELFEALVHRLPINDVDFQLFGRETWLSYLEKMVMSLYSLSFLAPPSLKQRLKSDRKLGFKTVMFRLVQKLLTNPNPDFRMLFFLCSRRAIEAMKVLDDEGDLFDTTETTTATLSFGMGFADSSESVMESGSGMLVGQRDATWDIMMTREVWSDETMFKELESLARVECH</sequence>
<dbReference type="OrthoDB" id="1938591at2759"/>
<dbReference type="InParanoid" id="K5WA51"/>
<dbReference type="InterPro" id="IPR001606">
    <property type="entry name" value="ARID_dom"/>
</dbReference>
<feature type="compositionally biased region" description="Basic and acidic residues" evidence="1">
    <location>
        <begin position="356"/>
        <end position="371"/>
    </location>
</feature>
<evidence type="ECO:0000313" key="3">
    <source>
        <dbReference type="EMBL" id="EKM83759.1"/>
    </source>
</evidence>
<reference evidence="4" key="1">
    <citation type="journal article" date="2012" name="Proc. Natl. Acad. Sci. U.S.A.">
        <title>Genome sequence of the button mushroom Agaricus bisporus reveals mechanisms governing adaptation to a humic-rich ecological niche.</title>
        <authorList>
            <person name="Morin E."/>
            <person name="Kohler A."/>
            <person name="Baker A.R."/>
            <person name="Foulongne-Oriol M."/>
            <person name="Lombard V."/>
            <person name="Nagy L.G."/>
            <person name="Ohm R.A."/>
            <person name="Patyshakuliyeva A."/>
            <person name="Brun A."/>
            <person name="Aerts A.L."/>
            <person name="Bailey A.M."/>
            <person name="Billette C."/>
            <person name="Coutinho P.M."/>
            <person name="Deakin G."/>
            <person name="Doddapaneni H."/>
            <person name="Floudas D."/>
            <person name="Grimwood J."/>
            <person name="Hilden K."/>
            <person name="Kuees U."/>
            <person name="LaButti K.M."/>
            <person name="Lapidus A."/>
            <person name="Lindquist E.A."/>
            <person name="Lucas S.M."/>
            <person name="Murat C."/>
            <person name="Riley R.W."/>
            <person name="Salamov A.A."/>
            <person name="Schmutz J."/>
            <person name="Subramanian V."/>
            <person name="Woesten H.A.B."/>
            <person name="Xu J."/>
            <person name="Eastwood D.C."/>
            <person name="Foster G.D."/>
            <person name="Sonnenberg A.S."/>
            <person name="Cullen D."/>
            <person name="de Vries R.P."/>
            <person name="Lundell T."/>
            <person name="Hibbett D.S."/>
            <person name="Henrissat B."/>
            <person name="Burton K.S."/>
            <person name="Kerrigan R.W."/>
            <person name="Challen M.P."/>
            <person name="Grigoriev I.V."/>
            <person name="Martin F."/>
        </authorList>
    </citation>
    <scope>NUCLEOTIDE SEQUENCE [LARGE SCALE GENOMIC DNA]</scope>
    <source>
        <strain evidence="4">JB137-S8 / ATCC MYA-4627 / FGSC 10392</strain>
    </source>
</reference>
<dbReference type="Gene3D" id="1.10.150.60">
    <property type="entry name" value="ARID DNA-binding domain"/>
    <property type="match status" value="1"/>
</dbReference>
<dbReference type="KEGG" id="abp:AGABI1DRAFT110378"/>
<keyword evidence="4" id="KW-1185">Reference proteome</keyword>
<dbReference type="PROSITE" id="PS51011">
    <property type="entry name" value="ARID"/>
    <property type="match status" value="1"/>
</dbReference>